<dbReference type="AlphaFoldDB" id="D8T285"/>
<sequence length="394" mass="43300">MARLVCRICQKQYANYTCPRCNLRYCSLQCYKGHSVQCTEAFSRDNVLAEMKNVEVSKETKQKILQALQRQSEEGKESINDGLFLTWHGGTEEEETSISDETLQKLIAGAEVTVADLSLAELKAFKRAVASGELCHLIEPWEPWWLKPGAKSLTLGSQGNSLVQPLDSTSNDEQESTSEAPLPPSQALPPLSHLSKLDPSPLLPVHLIDLLYSYCFVMRLYNGEWKDSPLDAAMDLLATSKVLSQSAQPETVTEVICYCSEAVCSPAFRHAGGSQLSLLLCDDTAALLRIGRPAVVRALADLQRMLEASIDESKKLKMVDTKKESKLLQAASRKAFFLMCWANQLGDGVACLAALVETEKERRAESTESTVATARTTTRTTRTTTKAFLSAAGD</sequence>
<evidence type="ECO:0000313" key="4">
    <source>
        <dbReference type="EMBL" id="EFJ09218.1"/>
    </source>
</evidence>
<dbReference type="SUPFAM" id="SSF144232">
    <property type="entry name" value="HIT/MYND zinc finger-like"/>
    <property type="match status" value="1"/>
</dbReference>
<keyword evidence="1" id="KW-0862">Zinc</keyword>
<dbReference type="GO" id="GO:0008270">
    <property type="term" value="F:zinc ion binding"/>
    <property type="evidence" value="ECO:0007669"/>
    <property type="project" value="UniProtKB-UniRule"/>
</dbReference>
<dbReference type="InterPro" id="IPR007529">
    <property type="entry name" value="Znf_HIT"/>
</dbReference>
<dbReference type="PANTHER" id="PTHR15555:SF0">
    <property type="entry name" value="ZINC FINGER HIT DOMAIN-CONTAINING PROTEIN 2"/>
    <property type="match status" value="1"/>
</dbReference>
<dbReference type="eggNOG" id="KOG4317">
    <property type="taxonomic scope" value="Eukaryota"/>
</dbReference>
<dbReference type="InParanoid" id="D8T285"/>
<proteinExistence type="predicted"/>
<dbReference type="InterPro" id="IPR039646">
    <property type="entry name" value="ZNHIT2"/>
</dbReference>
<dbReference type="FunCoup" id="D8T285">
    <property type="interactions" value="2415"/>
</dbReference>
<dbReference type="Proteomes" id="UP000001514">
    <property type="component" value="Unassembled WGS sequence"/>
</dbReference>
<accession>D8T285</accession>
<evidence type="ECO:0000256" key="1">
    <source>
        <dbReference type="PROSITE-ProRule" id="PRU00453"/>
    </source>
</evidence>
<feature type="domain" description="HIT-type" evidence="3">
    <location>
        <begin position="6"/>
        <end position="38"/>
    </location>
</feature>
<keyword evidence="1" id="KW-0479">Metal-binding</keyword>
<dbReference type="EMBL" id="GL377665">
    <property type="protein sequence ID" value="EFJ09218.1"/>
    <property type="molecule type" value="Genomic_DNA"/>
</dbReference>
<dbReference type="PROSITE" id="PS51083">
    <property type="entry name" value="ZF_HIT"/>
    <property type="match status" value="1"/>
</dbReference>
<organism evidence="5">
    <name type="scientific">Selaginella moellendorffii</name>
    <name type="common">Spikemoss</name>
    <dbReference type="NCBI Taxonomy" id="88036"/>
    <lineage>
        <taxon>Eukaryota</taxon>
        <taxon>Viridiplantae</taxon>
        <taxon>Streptophyta</taxon>
        <taxon>Embryophyta</taxon>
        <taxon>Tracheophyta</taxon>
        <taxon>Lycopodiopsida</taxon>
        <taxon>Selaginellales</taxon>
        <taxon>Selaginellaceae</taxon>
        <taxon>Selaginella</taxon>
    </lineage>
</organism>
<evidence type="ECO:0000313" key="5">
    <source>
        <dbReference type="Proteomes" id="UP000001514"/>
    </source>
</evidence>
<keyword evidence="1" id="KW-0863">Zinc-finger</keyword>
<feature type="compositionally biased region" description="Polar residues" evidence="2">
    <location>
        <begin position="157"/>
        <end position="169"/>
    </location>
</feature>
<dbReference type="CDD" id="cd23024">
    <property type="entry name" value="zf-HIT_ZNHIT2-3"/>
    <property type="match status" value="1"/>
</dbReference>
<dbReference type="Pfam" id="PF04438">
    <property type="entry name" value="zf-HIT"/>
    <property type="match status" value="1"/>
</dbReference>
<dbReference type="Pfam" id="PF04925">
    <property type="entry name" value="SHQ1"/>
    <property type="match status" value="1"/>
</dbReference>
<name>D8T285_SELML</name>
<dbReference type="KEGG" id="smo:SELMODRAFT_428253"/>
<dbReference type="Gramene" id="EFJ09218">
    <property type="protein sequence ID" value="EFJ09218"/>
    <property type="gene ID" value="SELMODRAFT_428253"/>
</dbReference>
<dbReference type="InterPro" id="IPR007009">
    <property type="entry name" value="Shq1_C"/>
</dbReference>
<gene>
    <name evidence="4" type="ORF">SELMODRAFT_428253</name>
</gene>
<keyword evidence="5" id="KW-1185">Reference proteome</keyword>
<evidence type="ECO:0000256" key="2">
    <source>
        <dbReference type="SAM" id="MobiDB-lite"/>
    </source>
</evidence>
<protein>
    <recommendedName>
        <fullName evidence="3">HIT-type domain-containing protein</fullName>
    </recommendedName>
</protein>
<dbReference type="Gene3D" id="3.30.60.190">
    <property type="match status" value="1"/>
</dbReference>
<evidence type="ECO:0000259" key="3">
    <source>
        <dbReference type="PROSITE" id="PS51083"/>
    </source>
</evidence>
<dbReference type="HOGENOM" id="CLU_039057_0_0_1"/>
<dbReference type="PANTHER" id="PTHR15555">
    <property type="entry name" value="ZINC FINGER HIT DOMAIN CONTAINING PROTEIN 2 PROTEIN FON -RELATED"/>
    <property type="match status" value="1"/>
</dbReference>
<feature type="region of interest" description="Disordered" evidence="2">
    <location>
        <begin position="157"/>
        <end position="190"/>
    </location>
</feature>
<dbReference type="STRING" id="88036.D8T285"/>
<reference evidence="4 5" key="1">
    <citation type="journal article" date="2011" name="Science">
        <title>The Selaginella genome identifies genetic changes associated with the evolution of vascular plants.</title>
        <authorList>
            <person name="Banks J.A."/>
            <person name="Nishiyama T."/>
            <person name="Hasebe M."/>
            <person name="Bowman J.L."/>
            <person name="Gribskov M."/>
            <person name="dePamphilis C."/>
            <person name="Albert V.A."/>
            <person name="Aono N."/>
            <person name="Aoyama T."/>
            <person name="Ambrose B.A."/>
            <person name="Ashton N.W."/>
            <person name="Axtell M.J."/>
            <person name="Barker E."/>
            <person name="Barker M.S."/>
            <person name="Bennetzen J.L."/>
            <person name="Bonawitz N.D."/>
            <person name="Chapple C."/>
            <person name="Cheng C."/>
            <person name="Correa L.G."/>
            <person name="Dacre M."/>
            <person name="DeBarry J."/>
            <person name="Dreyer I."/>
            <person name="Elias M."/>
            <person name="Engstrom E.M."/>
            <person name="Estelle M."/>
            <person name="Feng L."/>
            <person name="Finet C."/>
            <person name="Floyd S.K."/>
            <person name="Frommer W.B."/>
            <person name="Fujita T."/>
            <person name="Gramzow L."/>
            <person name="Gutensohn M."/>
            <person name="Harholt J."/>
            <person name="Hattori M."/>
            <person name="Heyl A."/>
            <person name="Hirai T."/>
            <person name="Hiwatashi Y."/>
            <person name="Ishikawa M."/>
            <person name="Iwata M."/>
            <person name="Karol K.G."/>
            <person name="Koehler B."/>
            <person name="Kolukisaoglu U."/>
            <person name="Kubo M."/>
            <person name="Kurata T."/>
            <person name="Lalonde S."/>
            <person name="Li K."/>
            <person name="Li Y."/>
            <person name="Litt A."/>
            <person name="Lyons E."/>
            <person name="Manning G."/>
            <person name="Maruyama T."/>
            <person name="Michael T.P."/>
            <person name="Mikami K."/>
            <person name="Miyazaki S."/>
            <person name="Morinaga S."/>
            <person name="Murata T."/>
            <person name="Mueller-Roeber B."/>
            <person name="Nelson D.R."/>
            <person name="Obara M."/>
            <person name="Oguri Y."/>
            <person name="Olmstead R.G."/>
            <person name="Onodera N."/>
            <person name="Petersen B.L."/>
            <person name="Pils B."/>
            <person name="Prigge M."/>
            <person name="Rensing S.A."/>
            <person name="Riano-Pachon D.M."/>
            <person name="Roberts A.W."/>
            <person name="Sato Y."/>
            <person name="Scheller H.V."/>
            <person name="Schulz B."/>
            <person name="Schulz C."/>
            <person name="Shakirov E.V."/>
            <person name="Shibagaki N."/>
            <person name="Shinohara N."/>
            <person name="Shippen D.E."/>
            <person name="Soerensen I."/>
            <person name="Sotooka R."/>
            <person name="Sugimoto N."/>
            <person name="Sugita M."/>
            <person name="Sumikawa N."/>
            <person name="Tanurdzic M."/>
            <person name="Theissen G."/>
            <person name="Ulvskov P."/>
            <person name="Wakazuki S."/>
            <person name="Weng J.K."/>
            <person name="Willats W.W."/>
            <person name="Wipf D."/>
            <person name="Wolf P.G."/>
            <person name="Yang L."/>
            <person name="Zimmer A.D."/>
            <person name="Zhu Q."/>
            <person name="Mitros T."/>
            <person name="Hellsten U."/>
            <person name="Loque D."/>
            <person name="Otillar R."/>
            <person name="Salamov A."/>
            <person name="Schmutz J."/>
            <person name="Shapiro H."/>
            <person name="Lindquist E."/>
            <person name="Lucas S."/>
            <person name="Rokhsar D."/>
            <person name="Grigoriev I.V."/>
        </authorList>
    </citation>
    <scope>NUCLEOTIDE SEQUENCE [LARGE SCALE GENOMIC DNA]</scope>
</reference>
<dbReference type="OMA" id="WHLWRLL"/>